<evidence type="ECO:0000313" key="7">
    <source>
        <dbReference type="EMBL" id="CAK0825996.1"/>
    </source>
</evidence>
<organism evidence="7 8">
    <name type="scientific">Prorocentrum cordatum</name>
    <dbReference type="NCBI Taxonomy" id="2364126"/>
    <lineage>
        <taxon>Eukaryota</taxon>
        <taxon>Sar</taxon>
        <taxon>Alveolata</taxon>
        <taxon>Dinophyceae</taxon>
        <taxon>Prorocentrales</taxon>
        <taxon>Prorocentraceae</taxon>
        <taxon>Prorocentrum</taxon>
    </lineage>
</organism>
<comment type="caution">
    <text evidence="7">The sequence shown here is derived from an EMBL/GenBank/DDBJ whole genome shotgun (WGS) entry which is preliminary data.</text>
</comment>
<accession>A0ABN9S2M2</accession>
<dbReference type="EMBL" id="CAUYUJ010009147">
    <property type="protein sequence ID" value="CAK0825996.1"/>
    <property type="molecule type" value="Genomic_DNA"/>
</dbReference>
<feature type="domain" description="Protein root UVB sensitive/RUS" evidence="6">
    <location>
        <begin position="60"/>
        <end position="292"/>
    </location>
</feature>
<evidence type="ECO:0000256" key="4">
    <source>
        <dbReference type="ARBA" id="ARBA00022989"/>
    </source>
</evidence>
<reference evidence="7" key="1">
    <citation type="submission" date="2023-10" db="EMBL/GenBank/DDBJ databases">
        <authorList>
            <person name="Chen Y."/>
            <person name="Shah S."/>
            <person name="Dougan E. K."/>
            <person name="Thang M."/>
            <person name="Chan C."/>
        </authorList>
    </citation>
    <scope>NUCLEOTIDE SEQUENCE [LARGE SCALE GENOMIC DNA]</scope>
</reference>
<evidence type="ECO:0000256" key="3">
    <source>
        <dbReference type="ARBA" id="ARBA00022692"/>
    </source>
</evidence>
<dbReference type="Proteomes" id="UP001189429">
    <property type="component" value="Unassembled WGS sequence"/>
</dbReference>
<comment type="subcellular location">
    <subcellularLocation>
        <location evidence="1">Membrane</location>
    </subcellularLocation>
</comment>
<evidence type="ECO:0000256" key="2">
    <source>
        <dbReference type="ARBA" id="ARBA00007558"/>
    </source>
</evidence>
<dbReference type="PANTHER" id="PTHR12770:SF31">
    <property type="entry name" value="RUS FAMILY MEMBER 1"/>
    <property type="match status" value="1"/>
</dbReference>
<sequence>EPKGRRGPAVRVSQQLGPSGQRAVFRCQGAGVGGQSLWRFQPDERWGAGPAGVWARYGEPVAEVLRKVFLPVDYPASVAARYEVFAVHMNLNITVSAITRVLATQAMLLAVGVGSKSALPLAAVTSWILKDGIGHLGAIGVGTFINTRFDSDPKRFRFFATCIGKAADLMSILTLANPKYFLLLSSIGGTFSRISTTTATSCRAKIYETFASSDNLGDILRCATAQSTGAQLLGTCIGVCLSPVVGDNVLRLLVWNSVLAAISLGFSYMACLHVRMRTLNQQRAELLFHGIIRRMARESSGALAGSSGSLAVELPDPEHVRTQEVFVLPYESRFAGQPLQVNPHFGNPFSIIMPRGDSLSSHYTFGFELRPGGEVANPLTVALWIHETAPAREVIRGFFHGCLLRELLADVEPDCTALSASYIQSELLMSVWWPQVAEAAASRGWRSDVAFLDRKSKRIAVSFEEAE</sequence>
<gene>
    <name evidence="7" type="ORF">PCOR1329_LOCUS25967</name>
</gene>
<keyword evidence="4" id="KW-1133">Transmembrane helix</keyword>
<name>A0ABN9S2M2_9DINO</name>
<comment type="similarity">
    <text evidence="2">Belongs to the RUS1 family.</text>
</comment>
<keyword evidence="8" id="KW-1185">Reference proteome</keyword>
<dbReference type="InterPro" id="IPR006968">
    <property type="entry name" value="RUS_fam"/>
</dbReference>
<dbReference type="PANTHER" id="PTHR12770">
    <property type="entry name" value="RUS1 FAMILY PROTEIN C16ORF58"/>
    <property type="match status" value="1"/>
</dbReference>
<evidence type="ECO:0000313" key="8">
    <source>
        <dbReference type="Proteomes" id="UP001189429"/>
    </source>
</evidence>
<feature type="non-terminal residue" evidence="7">
    <location>
        <position position="1"/>
    </location>
</feature>
<dbReference type="Pfam" id="PF04884">
    <property type="entry name" value="UVB_sens_prot"/>
    <property type="match status" value="1"/>
</dbReference>
<protein>
    <recommendedName>
        <fullName evidence="6">Protein root UVB sensitive/RUS domain-containing protein</fullName>
    </recommendedName>
</protein>
<keyword evidence="5" id="KW-0472">Membrane</keyword>
<dbReference type="InterPro" id="IPR054549">
    <property type="entry name" value="UVB_sens_RUS_dom"/>
</dbReference>
<evidence type="ECO:0000259" key="6">
    <source>
        <dbReference type="Pfam" id="PF04884"/>
    </source>
</evidence>
<keyword evidence="3" id="KW-0812">Transmembrane</keyword>
<evidence type="ECO:0000256" key="1">
    <source>
        <dbReference type="ARBA" id="ARBA00004370"/>
    </source>
</evidence>
<proteinExistence type="inferred from homology"/>
<evidence type="ECO:0000256" key="5">
    <source>
        <dbReference type="ARBA" id="ARBA00023136"/>
    </source>
</evidence>